<dbReference type="RefSeq" id="WP_005168855.1">
    <property type="nucleotide sequence ID" value="NZ_KB850034.1"/>
</dbReference>
<gene>
    <name evidence="2" type="ORF">F906_00276</name>
</gene>
<proteinExistence type="predicted"/>
<dbReference type="PATRIC" id="fig|1217709.3.peg.260"/>
<dbReference type="Pfam" id="PF00144">
    <property type="entry name" value="Beta-lactamase"/>
    <property type="match status" value="1"/>
</dbReference>
<dbReference type="HOGENOM" id="CLU_057303_0_0_6"/>
<organism evidence="2 3">
    <name type="scientific">Acinetobacter pseudolwoffii</name>
    <dbReference type="NCBI Taxonomy" id="2053287"/>
    <lineage>
        <taxon>Bacteria</taxon>
        <taxon>Pseudomonadati</taxon>
        <taxon>Pseudomonadota</taxon>
        <taxon>Gammaproteobacteria</taxon>
        <taxon>Moraxellales</taxon>
        <taxon>Moraxellaceae</taxon>
        <taxon>Acinetobacter</taxon>
    </lineage>
</organism>
<evidence type="ECO:0000313" key="2">
    <source>
        <dbReference type="EMBL" id="ENW88367.1"/>
    </source>
</evidence>
<dbReference type="Gene3D" id="3.40.710.10">
    <property type="entry name" value="DD-peptidase/beta-lactamase superfamily"/>
    <property type="match status" value="1"/>
</dbReference>
<name>N9KWE5_9GAMM</name>
<dbReference type="EMBL" id="APRJ01000009">
    <property type="protein sequence ID" value="ENW88367.1"/>
    <property type="molecule type" value="Genomic_DNA"/>
</dbReference>
<dbReference type="InterPro" id="IPR012338">
    <property type="entry name" value="Beta-lactam/transpept-like"/>
</dbReference>
<dbReference type="SUPFAM" id="SSF56601">
    <property type="entry name" value="beta-lactamase/transpeptidase-like"/>
    <property type="match status" value="1"/>
</dbReference>
<evidence type="ECO:0000259" key="1">
    <source>
        <dbReference type="Pfam" id="PF00144"/>
    </source>
</evidence>
<keyword evidence="3" id="KW-1185">Reference proteome</keyword>
<dbReference type="InterPro" id="IPR050491">
    <property type="entry name" value="AmpC-like"/>
</dbReference>
<protein>
    <recommendedName>
        <fullName evidence="1">Beta-lactamase-related domain-containing protein</fullName>
    </recommendedName>
</protein>
<accession>N9KWE5</accession>
<dbReference type="OrthoDB" id="9799367at2"/>
<feature type="domain" description="Beta-lactamase-related" evidence="1">
    <location>
        <begin position="103"/>
        <end position="385"/>
    </location>
</feature>
<dbReference type="Proteomes" id="UP000023774">
    <property type="component" value="Unassembled WGS sequence"/>
</dbReference>
<comment type="caution">
    <text evidence="2">The sequence shown here is derived from an EMBL/GenBank/DDBJ whole genome shotgun (WGS) entry which is preliminary data.</text>
</comment>
<dbReference type="AlphaFoldDB" id="N9KWE5"/>
<reference evidence="2 3" key="1">
    <citation type="submission" date="2013-02" db="EMBL/GenBank/DDBJ databases">
        <title>The Genome Sequence of Acinetobacter sp. NIPH 713.</title>
        <authorList>
            <consortium name="The Broad Institute Genome Sequencing Platform"/>
            <consortium name="The Broad Institute Genome Sequencing Center for Infectious Disease"/>
            <person name="Cerqueira G."/>
            <person name="Feldgarden M."/>
            <person name="Courvalin P."/>
            <person name="Perichon B."/>
            <person name="Grillot-Courvalin C."/>
            <person name="Clermont D."/>
            <person name="Rocha E."/>
            <person name="Yoon E.-J."/>
            <person name="Nemec A."/>
            <person name="Walker B."/>
            <person name="Young S.K."/>
            <person name="Zeng Q."/>
            <person name="Gargeya S."/>
            <person name="Fitzgerald M."/>
            <person name="Haas B."/>
            <person name="Abouelleil A."/>
            <person name="Alvarado L."/>
            <person name="Arachchi H.M."/>
            <person name="Berlin A.M."/>
            <person name="Chapman S.B."/>
            <person name="Dewar J."/>
            <person name="Goldberg J."/>
            <person name="Griggs A."/>
            <person name="Gujja S."/>
            <person name="Hansen M."/>
            <person name="Howarth C."/>
            <person name="Imamovic A."/>
            <person name="Larimer J."/>
            <person name="McCowan C."/>
            <person name="Murphy C."/>
            <person name="Neiman D."/>
            <person name="Pearson M."/>
            <person name="Priest M."/>
            <person name="Roberts A."/>
            <person name="Saif S."/>
            <person name="Shea T."/>
            <person name="Sisk P."/>
            <person name="Sykes S."/>
            <person name="Wortman J."/>
            <person name="Nusbaum C."/>
            <person name="Birren B."/>
        </authorList>
    </citation>
    <scope>NUCLEOTIDE SEQUENCE [LARGE SCALE GENOMIC DNA]</scope>
    <source>
        <strain evidence="2 3">NIPH 713</strain>
    </source>
</reference>
<dbReference type="PANTHER" id="PTHR46825">
    <property type="entry name" value="D-ALANYL-D-ALANINE-CARBOXYPEPTIDASE/ENDOPEPTIDASE AMPH"/>
    <property type="match status" value="1"/>
</dbReference>
<dbReference type="InterPro" id="IPR001466">
    <property type="entry name" value="Beta-lactam-related"/>
</dbReference>
<dbReference type="PANTHER" id="PTHR46825:SF7">
    <property type="entry name" value="D-ALANYL-D-ALANINE CARBOXYPEPTIDASE"/>
    <property type="match status" value="1"/>
</dbReference>
<evidence type="ECO:0000313" key="3">
    <source>
        <dbReference type="Proteomes" id="UP000023774"/>
    </source>
</evidence>
<sequence>MFNNIKIKDLLTITLIIIGVALTSHFYLIDRLGFWRLIYPVQAQIASMTSQCSPQTPIWMKQAMHYAIHEQKNLSNQLAFIDANQQLHHCESGWRGTAVFSEKLQPEHRFRYASLTKTLTSHAVLDLIQQKRLTLDTRLIDLFEELKQMDYQDPRIQNITLGQLLEHRSGFDRIKSEDVVFAINKKSWCPDNLTALTMQRLDFDPDAKYAYDNRNYCLLGAVVERLSGQSYRSYMTQHYPLAQYNMQFVDGVYFADEVQYDFRNNDFWMPIHDNQFDFKALSSSAGLSGSASALATVLSNLLKNKKFDLLAISPQAKTNCQVHQFESCNGYTMLQYQPSATQPLIYFRRGGLPAVTSLAMITQNKEVIVWMGNGASSYKKHNDLYHLERYFYQLLNKQ</sequence>